<keyword evidence="1" id="KW-0805">Transcription regulation</keyword>
<dbReference type="SMART" id="SM00422">
    <property type="entry name" value="HTH_MERR"/>
    <property type="match status" value="1"/>
</dbReference>
<comment type="caution">
    <text evidence="5">The sequence shown here is derived from an EMBL/GenBank/DDBJ whole genome shotgun (WGS) entry which is preliminary data.</text>
</comment>
<dbReference type="GO" id="GO:0003677">
    <property type="term" value="F:DNA binding"/>
    <property type="evidence" value="ECO:0007669"/>
    <property type="project" value="UniProtKB-KW"/>
</dbReference>
<accession>G5ILL8</accession>
<dbReference type="InterPro" id="IPR000551">
    <property type="entry name" value="MerR-type_HTH_dom"/>
</dbReference>
<dbReference type="RefSeq" id="WP_006782384.1">
    <property type="nucleotide sequence ID" value="NZ_CP040506.1"/>
</dbReference>
<evidence type="ECO:0000256" key="2">
    <source>
        <dbReference type="ARBA" id="ARBA00023125"/>
    </source>
</evidence>
<dbReference type="Gene3D" id="1.10.1660.10">
    <property type="match status" value="1"/>
</dbReference>
<dbReference type="PROSITE" id="PS50937">
    <property type="entry name" value="HTH_MERR_2"/>
    <property type="match status" value="1"/>
</dbReference>
<sequence length="344" mass="40224">MKINEVAKTTGLTKKAIHFYIKEELLQPETNADNGYYEFSAQDIQTLQNIALLRQLGMPVTEVKSMLNNPQMSCYFLHNLLENLRPELHDLMQKVQKLIYLLDTLPPKTDVDFLRTNSLSGRLNFEDRIERIYDLYFHDENAVMLSILIWGSFLNVSATEYRSYLWKRLVDMARSEIDGPLRQTYRYLMALDREAINEESIRRYFITMKAAELTPAGMEAYHQKCLESLRALSRSQELMARWKQVYHPILLPLMKFCENASGFISEYNPNYTPYVQNNRQCCHLLMQDFKKTEIRLLRDLEDGLDGMFDLSENDGCVLAAMYTYAQGAFSILPQARVRKLLEET</sequence>
<dbReference type="GO" id="GO:0003700">
    <property type="term" value="F:DNA-binding transcription factor activity"/>
    <property type="evidence" value="ECO:0007669"/>
    <property type="project" value="InterPro"/>
</dbReference>
<evidence type="ECO:0000313" key="6">
    <source>
        <dbReference type="Proteomes" id="UP000005384"/>
    </source>
</evidence>
<dbReference type="EMBL" id="ADLN01000120">
    <property type="protein sequence ID" value="EHI57287.1"/>
    <property type="molecule type" value="Genomic_DNA"/>
</dbReference>
<protein>
    <recommendedName>
        <fullName evidence="4">HTH merR-type domain-containing protein</fullName>
    </recommendedName>
</protein>
<gene>
    <name evidence="5" type="ORF">HMPREF9473_04396</name>
</gene>
<dbReference type="PANTHER" id="PTHR30204:SF94">
    <property type="entry name" value="HEAVY METAL-DEPENDENT TRANSCRIPTIONAL REGULATOR HI_0293-RELATED"/>
    <property type="match status" value="1"/>
</dbReference>
<dbReference type="OrthoDB" id="9791488at2"/>
<keyword evidence="2" id="KW-0238">DNA-binding</keyword>
<dbReference type="InterPro" id="IPR047057">
    <property type="entry name" value="MerR_fam"/>
</dbReference>
<dbReference type="Pfam" id="PF13411">
    <property type="entry name" value="MerR_1"/>
    <property type="match status" value="1"/>
</dbReference>
<dbReference type="Proteomes" id="UP000005384">
    <property type="component" value="Unassembled WGS sequence"/>
</dbReference>
<dbReference type="PANTHER" id="PTHR30204">
    <property type="entry name" value="REDOX-CYCLING DRUG-SENSING TRANSCRIPTIONAL ACTIVATOR SOXR"/>
    <property type="match status" value="1"/>
</dbReference>
<evidence type="ECO:0000256" key="1">
    <source>
        <dbReference type="ARBA" id="ARBA00023015"/>
    </source>
</evidence>
<proteinExistence type="predicted"/>
<feature type="domain" description="HTH merR-type" evidence="4">
    <location>
        <begin position="1"/>
        <end position="69"/>
    </location>
</feature>
<dbReference type="SUPFAM" id="SSF46955">
    <property type="entry name" value="Putative DNA-binding domain"/>
    <property type="match status" value="1"/>
</dbReference>
<reference evidence="5 6" key="1">
    <citation type="submission" date="2011-08" db="EMBL/GenBank/DDBJ databases">
        <title>The Genome Sequence of Clostridium hathewayi WAL-18680.</title>
        <authorList>
            <consortium name="The Broad Institute Genome Sequencing Platform"/>
            <person name="Earl A."/>
            <person name="Ward D."/>
            <person name="Feldgarden M."/>
            <person name="Gevers D."/>
            <person name="Finegold S.M."/>
            <person name="Summanen P.H."/>
            <person name="Molitoris D.R."/>
            <person name="Song M."/>
            <person name="Daigneault M."/>
            <person name="Allen-Vercoe E."/>
            <person name="Young S.K."/>
            <person name="Zeng Q."/>
            <person name="Gargeya S."/>
            <person name="Fitzgerald M."/>
            <person name="Haas B."/>
            <person name="Abouelleil A."/>
            <person name="Alvarado L."/>
            <person name="Arachchi H.M."/>
            <person name="Berlin A."/>
            <person name="Brown A."/>
            <person name="Chapman S.B."/>
            <person name="Chen Z."/>
            <person name="Dunbar C."/>
            <person name="Freedman E."/>
            <person name="Gearin G."/>
            <person name="Gellesch M."/>
            <person name="Goldberg J."/>
            <person name="Griggs A."/>
            <person name="Gujja S."/>
            <person name="Heiman D."/>
            <person name="Howarth C."/>
            <person name="Larson L."/>
            <person name="Lui A."/>
            <person name="MacDonald P.J.P."/>
            <person name="Montmayeur A."/>
            <person name="Murphy C."/>
            <person name="Neiman D."/>
            <person name="Pearson M."/>
            <person name="Priest M."/>
            <person name="Roberts A."/>
            <person name="Saif S."/>
            <person name="Shea T."/>
            <person name="Shenoy N."/>
            <person name="Sisk P."/>
            <person name="Stolte C."/>
            <person name="Sykes S."/>
            <person name="Wortman J."/>
            <person name="Nusbaum C."/>
            <person name="Birren B."/>
        </authorList>
    </citation>
    <scope>NUCLEOTIDE SEQUENCE [LARGE SCALE GENOMIC DNA]</scope>
    <source>
        <strain evidence="5 6">WAL-18680</strain>
    </source>
</reference>
<dbReference type="AlphaFoldDB" id="G5ILL8"/>
<dbReference type="PATRIC" id="fig|742737.3.peg.4381"/>
<evidence type="ECO:0000259" key="4">
    <source>
        <dbReference type="PROSITE" id="PS50937"/>
    </source>
</evidence>
<dbReference type="InterPro" id="IPR009061">
    <property type="entry name" value="DNA-bd_dom_put_sf"/>
</dbReference>
<keyword evidence="3" id="KW-0804">Transcription</keyword>
<keyword evidence="6" id="KW-1185">Reference proteome</keyword>
<evidence type="ECO:0000313" key="5">
    <source>
        <dbReference type="EMBL" id="EHI57287.1"/>
    </source>
</evidence>
<evidence type="ECO:0000256" key="3">
    <source>
        <dbReference type="ARBA" id="ARBA00023163"/>
    </source>
</evidence>
<dbReference type="HOGENOM" id="CLU_069103_0_0_9"/>
<name>G5ILL8_9FIRM</name>
<organism evidence="5 6">
    <name type="scientific">Hungatella hathewayi WAL-18680</name>
    <dbReference type="NCBI Taxonomy" id="742737"/>
    <lineage>
        <taxon>Bacteria</taxon>
        <taxon>Bacillati</taxon>
        <taxon>Bacillota</taxon>
        <taxon>Clostridia</taxon>
        <taxon>Lachnospirales</taxon>
        <taxon>Lachnospiraceae</taxon>
        <taxon>Hungatella</taxon>
    </lineage>
</organism>